<dbReference type="HOGENOM" id="CLU_993711_0_0_0"/>
<evidence type="ECO:0000313" key="2">
    <source>
        <dbReference type="EMBL" id="BAI80378.1"/>
    </source>
</evidence>
<protein>
    <recommendedName>
        <fullName evidence="1">DUF4384 domain-containing protein</fullName>
    </recommendedName>
</protein>
<dbReference type="Pfam" id="PF14326">
    <property type="entry name" value="DUF4384"/>
    <property type="match status" value="1"/>
</dbReference>
<dbReference type="AlphaFoldDB" id="D3PCQ5"/>
<evidence type="ECO:0000313" key="3">
    <source>
        <dbReference type="Proteomes" id="UP000001520"/>
    </source>
</evidence>
<dbReference type="PANTHER" id="PTHR36194:SF1">
    <property type="entry name" value="S-LAYER-LIKE PROTEIN"/>
    <property type="match status" value="1"/>
</dbReference>
<dbReference type="STRING" id="639282.DEFDS_0904"/>
<dbReference type="Proteomes" id="UP000001520">
    <property type="component" value="Chromosome"/>
</dbReference>
<sequence length="285" mass="32336">MHIKLRNLLIIFIILIISSIKPSYALQSIIVDSNGYACLGEDRTKRQTEKIALEDAKRNAIEQASTYIQSETKIKNGKLQKDIINAYSNAKVRIIESNGIWDHNPPRIGDCYKVNVKAEIMPDKEAMKKISQKVVFDEPTAPLKVSVWTDKKVYKEGEKIKLYIKGNKPFYARILYKQSDGSLIQLLPNPYRTNNYFQGGVIYEIPSGPDRFELEVTPPFGDEEIIVYASTEKLGDINLKKVGGVYFVKSSSKEIGEKTRGIKIISKKNTKAGEFAEEKVKIRIK</sequence>
<feature type="domain" description="DUF4384" evidence="1">
    <location>
        <begin position="153"/>
        <end position="232"/>
    </location>
</feature>
<dbReference type="RefSeq" id="WP_013007625.1">
    <property type="nucleotide sequence ID" value="NC_013939.1"/>
</dbReference>
<dbReference type="KEGG" id="ddf:DEFDS_0904"/>
<proteinExistence type="predicted"/>
<organism evidence="2 3">
    <name type="scientific">Deferribacter desulfuricans (strain DSM 14783 / JCM 11476 / NBRC 101012 / SSM1)</name>
    <dbReference type="NCBI Taxonomy" id="639282"/>
    <lineage>
        <taxon>Bacteria</taxon>
        <taxon>Pseudomonadati</taxon>
        <taxon>Deferribacterota</taxon>
        <taxon>Deferribacteres</taxon>
        <taxon>Deferribacterales</taxon>
        <taxon>Deferribacteraceae</taxon>
        <taxon>Deferribacter</taxon>
    </lineage>
</organism>
<dbReference type="InterPro" id="IPR025493">
    <property type="entry name" value="DUF4384"/>
</dbReference>
<dbReference type="EMBL" id="AP011529">
    <property type="protein sequence ID" value="BAI80378.1"/>
    <property type="molecule type" value="Genomic_DNA"/>
</dbReference>
<keyword evidence="3" id="KW-1185">Reference proteome</keyword>
<accession>D3PCQ5</accession>
<gene>
    <name evidence="2" type="ordered locus">DEFDS_0904</name>
</gene>
<reference evidence="2 3" key="1">
    <citation type="journal article" date="2010" name="DNA Res.">
        <title>Bacterial lifestyle in a deep-sea hydrothermal vent chimney revealed by the genome sequence of the thermophilic bacterium Deferribacter desulfuricans SSM1.</title>
        <authorList>
            <person name="Takaki Y."/>
            <person name="Shimamura S."/>
            <person name="Nakagawa S."/>
            <person name="Fukuhara Y."/>
            <person name="Horikawa H."/>
            <person name="Ankai A."/>
            <person name="Harada T."/>
            <person name="Hosoyama A."/>
            <person name="Oguchi A."/>
            <person name="Fukui S."/>
            <person name="Fujita N."/>
            <person name="Takami H."/>
            <person name="Takai K."/>
        </authorList>
    </citation>
    <scope>NUCLEOTIDE SEQUENCE [LARGE SCALE GENOMIC DNA]</scope>
    <source>
        <strain evidence="3">DSM 14783 / JCM 11476 / NBRC 101012 / SSM1</strain>
    </source>
</reference>
<dbReference type="OrthoDB" id="6400921at2"/>
<dbReference type="eggNOG" id="COG1470">
    <property type="taxonomic scope" value="Bacteria"/>
</dbReference>
<name>D3PCQ5_DEFDS</name>
<evidence type="ECO:0000259" key="1">
    <source>
        <dbReference type="Pfam" id="PF14326"/>
    </source>
</evidence>
<dbReference type="PANTHER" id="PTHR36194">
    <property type="entry name" value="S-LAYER-LIKE PROTEIN"/>
    <property type="match status" value="1"/>
</dbReference>